<dbReference type="CDD" id="cd07990">
    <property type="entry name" value="LPLAT_LCLAT1-like"/>
    <property type="match status" value="1"/>
</dbReference>
<feature type="compositionally biased region" description="Low complexity" evidence="4">
    <location>
        <begin position="380"/>
        <end position="400"/>
    </location>
</feature>
<dbReference type="Proteomes" id="UP000694843">
    <property type="component" value="Unplaced"/>
</dbReference>
<feature type="domain" description="Phospholipid/glycerol acyltransferase" evidence="6">
    <location>
        <begin position="94"/>
        <end position="216"/>
    </location>
</feature>
<feature type="transmembrane region" description="Helical" evidence="5">
    <location>
        <begin position="15"/>
        <end position="41"/>
    </location>
</feature>
<name>A0A8B7NLX5_HYAAZ</name>
<evidence type="ECO:0000256" key="3">
    <source>
        <dbReference type="ARBA" id="ARBA00023315"/>
    </source>
</evidence>
<evidence type="ECO:0000313" key="8">
    <source>
        <dbReference type="RefSeq" id="XP_018014674.1"/>
    </source>
</evidence>
<dbReference type="GeneID" id="108671618"/>
<evidence type="ECO:0000256" key="4">
    <source>
        <dbReference type="SAM" id="MobiDB-lite"/>
    </source>
</evidence>
<feature type="region of interest" description="Disordered" evidence="4">
    <location>
        <begin position="376"/>
        <end position="407"/>
    </location>
</feature>
<keyword evidence="7" id="KW-1185">Reference proteome</keyword>
<accession>A0A8B7NLX5</accession>
<keyword evidence="5" id="KW-0812">Transmembrane</keyword>
<feature type="transmembrane region" description="Helical" evidence="5">
    <location>
        <begin position="319"/>
        <end position="337"/>
    </location>
</feature>
<dbReference type="SMART" id="SM00563">
    <property type="entry name" value="PlsC"/>
    <property type="match status" value="1"/>
</dbReference>
<evidence type="ECO:0000259" key="6">
    <source>
        <dbReference type="SMART" id="SM00563"/>
    </source>
</evidence>
<dbReference type="PANTHER" id="PTHR10983">
    <property type="entry name" value="1-ACYLGLYCEROL-3-PHOSPHATE ACYLTRANSFERASE-RELATED"/>
    <property type="match status" value="1"/>
</dbReference>
<feature type="transmembrane region" description="Helical" evidence="5">
    <location>
        <begin position="343"/>
        <end position="363"/>
    </location>
</feature>
<comment type="similarity">
    <text evidence="1">Belongs to the 1-acyl-sn-glycerol-3-phosphate acyltransferase family.</text>
</comment>
<dbReference type="PANTHER" id="PTHR10983:SF24">
    <property type="entry name" value="1-ACYLGLYCEROL-3-PHOSPHATE O-ACYLTRANSFERASE 3, ISOFORM E-RELATED"/>
    <property type="match status" value="1"/>
</dbReference>
<keyword evidence="5" id="KW-1133">Transmembrane helix</keyword>
<organism evidence="7 8">
    <name type="scientific">Hyalella azteca</name>
    <name type="common">Amphipod</name>
    <dbReference type="NCBI Taxonomy" id="294128"/>
    <lineage>
        <taxon>Eukaryota</taxon>
        <taxon>Metazoa</taxon>
        <taxon>Ecdysozoa</taxon>
        <taxon>Arthropoda</taxon>
        <taxon>Crustacea</taxon>
        <taxon>Multicrustacea</taxon>
        <taxon>Malacostraca</taxon>
        <taxon>Eumalacostraca</taxon>
        <taxon>Peracarida</taxon>
        <taxon>Amphipoda</taxon>
        <taxon>Senticaudata</taxon>
        <taxon>Talitrida</taxon>
        <taxon>Talitroidea</taxon>
        <taxon>Hyalellidae</taxon>
        <taxon>Hyalella</taxon>
    </lineage>
</organism>
<evidence type="ECO:0000256" key="5">
    <source>
        <dbReference type="SAM" id="Phobius"/>
    </source>
</evidence>
<gene>
    <name evidence="8" type="primary">LOC108671618</name>
</gene>
<evidence type="ECO:0000256" key="1">
    <source>
        <dbReference type="ARBA" id="ARBA00008655"/>
    </source>
</evidence>
<keyword evidence="5" id="KW-0472">Membrane</keyword>
<dbReference type="SUPFAM" id="SSF69593">
    <property type="entry name" value="Glycerol-3-phosphate (1)-acyltransferase"/>
    <property type="match status" value="1"/>
</dbReference>
<dbReference type="Pfam" id="PF01553">
    <property type="entry name" value="Acyltransferase"/>
    <property type="match status" value="1"/>
</dbReference>
<dbReference type="GO" id="GO:0003841">
    <property type="term" value="F:1-acylglycerol-3-phosphate O-acyltransferase activity"/>
    <property type="evidence" value="ECO:0007669"/>
    <property type="project" value="TreeGrafter"/>
</dbReference>
<dbReference type="GO" id="GO:0012505">
    <property type="term" value="C:endomembrane system"/>
    <property type="evidence" value="ECO:0007669"/>
    <property type="project" value="TreeGrafter"/>
</dbReference>
<keyword evidence="3 8" id="KW-0012">Acyltransferase</keyword>
<dbReference type="RefSeq" id="XP_018014674.1">
    <property type="nucleotide sequence ID" value="XM_018159185.2"/>
</dbReference>
<dbReference type="OrthoDB" id="189226at2759"/>
<evidence type="ECO:0000256" key="2">
    <source>
        <dbReference type="ARBA" id="ARBA00022679"/>
    </source>
</evidence>
<dbReference type="AlphaFoldDB" id="A0A8B7NLX5"/>
<dbReference type="Pfam" id="PF16076">
    <property type="entry name" value="Acyltransf_C"/>
    <property type="match status" value="1"/>
</dbReference>
<keyword evidence="2" id="KW-0808">Transferase</keyword>
<dbReference type="InterPro" id="IPR032098">
    <property type="entry name" value="Acyltransf_C"/>
</dbReference>
<proteinExistence type="inferred from homology"/>
<sequence length="407" mass="47378">MWEWKDFTEVRRWHVLHLVLCVTFFIASLMINAVQFILYFTIRPFNKSLYRNINYYLMYSIMAQILFLAEWWSGSEVRVYTDPEDRKLWGREHSLIIMNHTYEVDWLMGWMVADRCGVLGAAKVFVKKMMQYVPTIGWAWHCSDIIFLSRNWQEDKSIMQSQIKEFYDYPYPIWMLLFAEGTRFTQQKHQASMEFARERGLQQLKRHLIPRTRGFIQCAQSLQGHFPVIYDVTVGFNTKEGAEPTVLNMLQGRRVVGEMYIRRLPLRDVPVGDDQKTSQYLHNLYQTKDRLLDSYCNTGSFTSQNDMPNYSVVTLERRWYSLLNVMAWVSIAVYGGVRVMWSASLLLQCTGALIFLLAYVGLYKLIGLTKITKGSEYGKTSPTTHSPPASSPLAPSSTLSGNSKKVE</sequence>
<feature type="transmembrane region" description="Helical" evidence="5">
    <location>
        <begin position="53"/>
        <end position="72"/>
    </location>
</feature>
<evidence type="ECO:0000313" key="7">
    <source>
        <dbReference type="Proteomes" id="UP000694843"/>
    </source>
</evidence>
<dbReference type="InterPro" id="IPR002123">
    <property type="entry name" value="Plipid/glycerol_acylTrfase"/>
</dbReference>
<dbReference type="OMA" id="LAGWMIC"/>
<protein>
    <submittedName>
        <fullName evidence="8">1-acyl-sn-glycerol-3-phosphate acyltransferase delta</fullName>
    </submittedName>
</protein>
<reference evidence="8" key="1">
    <citation type="submission" date="2025-08" db="UniProtKB">
        <authorList>
            <consortium name="RefSeq"/>
        </authorList>
    </citation>
    <scope>IDENTIFICATION</scope>
    <source>
        <tissue evidence="8">Whole organism</tissue>
    </source>
</reference>
<dbReference type="KEGG" id="hazt:108671618"/>